<dbReference type="InterPro" id="IPR007730">
    <property type="entry name" value="SPOR-like_dom"/>
</dbReference>
<feature type="domain" description="SPOR" evidence="3">
    <location>
        <begin position="334"/>
        <end position="411"/>
    </location>
</feature>
<accession>A0ABQ0MGN3</accession>
<reference evidence="5" key="2">
    <citation type="submission" date="2017-05" db="EMBL/GenBank/DDBJ databases">
        <title>Draft genome sequence of Geobacter pelophilus, a iron(III)-reducing bacteria.</title>
        <authorList>
            <person name="Aoyagi T."/>
            <person name="Koike H."/>
            <person name="Morita T."/>
            <person name="Sato Y."/>
            <person name="Habe H."/>
            <person name="Hori T."/>
        </authorList>
    </citation>
    <scope>NUCLEOTIDE SEQUENCE [LARGE SCALE GENOMIC DNA]</scope>
    <source>
        <strain evidence="5">Drf2</strain>
    </source>
</reference>
<keyword evidence="2" id="KW-0812">Transmembrane</keyword>
<dbReference type="Pfam" id="PF05036">
    <property type="entry name" value="SPOR"/>
    <property type="match status" value="1"/>
</dbReference>
<feature type="transmembrane region" description="Helical" evidence="2">
    <location>
        <begin position="25"/>
        <end position="46"/>
    </location>
</feature>
<keyword evidence="2" id="KW-0472">Membrane</keyword>
<evidence type="ECO:0000259" key="3">
    <source>
        <dbReference type="PROSITE" id="PS51724"/>
    </source>
</evidence>
<keyword evidence="2" id="KW-1133">Transmembrane helix</keyword>
<comment type="caution">
    <text evidence="4">The sequence shown here is derived from an EMBL/GenBank/DDBJ whole genome shotgun (WGS) entry which is preliminary data.</text>
</comment>
<feature type="compositionally biased region" description="Basic and acidic residues" evidence="1">
    <location>
        <begin position="213"/>
        <end position="225"/>
    </location>
</feature>
<proteinExistence type="predicted"/>
<evidence type="ECO:0000256" key="2">
    <source>
        <dbReference type="SAM" id="Phobius"/>
    </source>
</evidence>
<evidence type="ECO:0000313" key="5">
    <source>
        <dbReference type="Proteomes" id="UP000194153"/>
    </source>
</evidence>
<evidence type="ECO:0000313" key="4">
    <source>
        <dbReference type="EMBL" id="GAW66204.1"/>
    </source>
</evidence>
<evidence type="ECO:0000256" key="1">
    <source>
        <dbReference type="SAM" id="MobiDB-lite"/>
    </source>
</evidence>
<dbReference type="PROSITE" id="PS51724">
    <property type="entry name" value="SPOR"/>
    <property type="match status" value="1"/>
</dbReference>
<feature type="region of interest" description="Disordered" evidence="1">
    <location>
        <begin position="56"/>
        <end position="254"/>
    </location>
</feature>
<dbReference type="Proteomes" id="UP000194153">
    <property type="component" value="Unassembled WGS sequence"/>
</dbReference>
<feature type="compositionally biased region" description="Low complexity" evidence="1">
    <location>
        <begin position="56"/>
        <end position="67"/>
    </location>
</feature>
<feature type="compositionally biased region" description="Low complexity" evidence="1">
    <location>
        <begin position="239"/>
        <end position="254"/>
    </location>
</feature>
<gene>
    <name evidence="4" type="ORF">GPEL0_01f1467</name>
</gene>
<name>A0ABQ0MGN3_9BACT</name>
<feature type="compositionally biased region" description="Low complexity" evidence="1">
    <location>
        <begin position="107"/>
        <end position="186"/>
    </location>
</feature>
<feature type="compositionally biased region" description="Basic and acidic residues" evidence="1">
    <location>
        <begin position="187"/>
        <end position="197"/>
    </location>
</feature>
<keyword evidence="5" id="KW-1185">Reference proteome</keyword>
<protein>
    <submittedName>
        <fullName evidence="4">Sporulation domain protein</fullName>
    </submittedName>
</protein>
<dbReference type="RefSeq" id="WP_085812577.1">
    <property type="nucleotide sequence ID" value="NZ_BDQG01000001.1"/>
</dbReference>
<feature type="compositionally biased region" description="Low complexity" evidence="1">
    <location>
        <begin position="79"/>
        <end position="91"/>
    </location>
</feature>
<feature type="compositionally biased region" description="Low complexity" evidence="1">
    <location>
        <begin position="198"/>
        <end position="212"/>
    </location>
</feature>
<reference evidence="4 5" key="1">
    <citation type="submission" date="2017-04" db="EMBL/GenBank/DDBJ databases">
        <authorList>
            <consortium name="Geobacter pelophilus Genome Sequencing"/>
            <person name="Aoyagi T."/>
            <person name="Koike H."/>
            <person name="Hori T."/>
        </authorList>
    </citation>
    <scope>NUCLEOTIDE SEQUENCE [LARGE SCALE GENOMIC DNA]</scope>
    <source>
        <strain evidence="4 5">Drf2</strain>
    </source>
</reference>
<organism evidence="4 5">
    <name type="scientific">Geoanaerobacter pelophilus</name>
    <dbReference type="NCBI Taxonomy" id="60036"/>
    <lineage>
        <taxon>Bacteria</taxon>
        <taxon>Pseudomonadati</taxon>
        <taxon>Thermodesulfobacteriota</taxon>
        <taxon>Desulfuromonadia</taxon>
        <taxon>Geobacterales</taxon>
        <taxon>Geobacteraceae</taxon>
        <taxon>Geoanaerobacter</taxon>
    </lineage>
</organism>
<sequence length="413" mass="41805">MQNQFTPDADEHDETQAKKSSQQRLLLLLLLLIALFAYLYFFTGLIKPRTDEAAAPAPETAAQQAPTVVKKPLPPRPEASASAEATADKSANGTEATADKSANGAEATAGKPSSTPAPASAKATAGEPAKPAPTAAAKPAAPAASAKPAPAAAAKPAAPAAPAKPAPAAAAKPAAPAAAAKPAATAKEAKPAAKEAKPAAATKETKTAAAKPAAKETKPAAKEAKQAAAAKPAKEAKAAKTAKAETAAPSKSAKPAAKAATGVYALDINGDLAESEMGPVTAKLKKAGISHLVKIKTQKGEPMHRLFLADFGDRNEAIEQLGRLKQVAPNAFMLKENGRYAVYGGSFMREGKAAVEQDRLFDKGVKLLLQKATIPVSVVKLRAGSFPDQASAQKAAANLKSAGLSAKVVKVGK</sequence>
<dbReference type="Gene3D" id="3.30.70.1070">
    <property type="entry name" value="Sporulation related repeat"/>
    <property type="match status" value="1"/>
</dbReference>
<dbReference type="SUPFAM" id="SSF110997">
    <property type="entry name" value="Sporulation related repeat"/>
    <property type="match status" value="1"/>
</dbReference>
<dbReference type="InterPro" id="IPR036680">
    <property type="entry name" value="SPOR-like_sf"/>
</dbReference>
<dbReference type="EMBL" id="BDQG01000001">
    <property type="protein sequence ID" value="GAW66204.1"/>
    <property type="molecule type" value="Genomic_DNA"/>
</dbReference>